<proteinExistence type="predicted"/>
<evidence type="ECO:0000256" key="1">
    <source>
        <dbReference type="SAM" id="MobiDB-lite"/>
    </source>
</evidence>
<evidence type="ECO:0000313" key="3">
    <source>
        <dbReference type="Proteomes" id="UP001604336"/>
    </source>
</evidence>
<feature type="region of interest" description="Disordered" evidence="1">
    <location>
        <begin position="1"/>
        <end position="41"/>
    </location>
</feature>
<sequence length="136" mass="15334">MVEGIDEDEVLSPTPLTVVPPQARSSPQAETSGERVFEPGTLGRREAEVASGLRIASIWKCKFFPSKVNERQLREWHQTYRISDDIEFIVPSPNNRADDPPLGCVALNQAVLAVGLRLPFPRIVRKFLREWRIAPT</sequence>
<evidence type="ECO:0000313" key="2">
    <source>
        <dbReference type="EMBL" id="KAL2490650.1"/>
    </source>
</evidence>
<feature type="compositionally biased region" description="Acidic residues" evidence="1">
    <location>
        <begin position="1"/>
        <end position="10"/>
    </location>
</feature>
<accession>A0ABD1RQG5</accession>
<organism evidence="2 3">
    <name type="scientific">Abeliophyllum distichum</name>
    <dbReference type="NCBI Taxonomy" id="126358"/>
    <lineage>
        <taxon>Eukaryota</taxon>
        <taxon>Viridiplantae</taxon>
        <taxon>Streptophyta</taxon>
        <taxon>Embryophyta</taxon>
        <taxon>Tracheophyta</taxon>
        <taxon>Spermatophyta</taxon>
        <taxon>Magnoliopsida</taxon>
        <taxon>eudicotyledons</taxon>
        <taxon>Gunneridae</taxon>
        <taxon>Pentapetalae</taxon>
        <taxon>asterids</taxon>
        <taxon>lamiids</taxon>
        <taxon>Lamiales</taxon>
        <taxon>Oleaceae</taxon>
        <taxon>Forsythieae</taxon>
        <taxon>Abeliophyllum</taxon>
    </lineage>
</organism>
<name>A0ABD1RQG5_9LAMI</name>
<gene>
    <name evidence="2" type="ORF">Adt_26278</name>
</gene>
<keyword evidence="3" id="KW-1185">Reference proteome</keyword>
<protein>
    <submittedName>
        <fullName evidence="2">Uncharacterized protein</fullName>
    </submittedName>
</protein>
<dbReference type="EMBL" id="JBFOLK010000008">
    <property type="protein sequence ID" value="KAL2490650.1"/>
    <property type="molecule type" value="Genomic_DNA"/>
</dbReference>
<feature type="compositionally biased region" description="Low complexity" evidence="1">
    <location>
        <begin position="11"/>
        <end position="21"/>
    </location>
</feature>
<dbReference type="AlphaFoldDB" id="A0ABD1RQG5"/>
<comment type="caution">
    <text evidence="2">The sequence shown here is derived from an EMBL/GenBank/DDBJ whole genome shotgun (WGS) entry which is preliminary data.</text>
</comment>
<feature type="compositionally biased region" description="Basic and acidic residues" evidence="1">
    <location>
        <begin position="32"/>
        <end position="41"/>
    </location>
</feature>
<reference evidence="3" key="1">
    <citation type="submission" date="2024-07" db="EMBL/GenBank/DDBJ databases">
        <title>Two chromosome-level genome assemblies of Korean endemic species Abeliophyllum distichum and Forsythia ovata (Oleaceae).</title>
        <authorList>
            <person name="Jang H."/>
        </authorList>
    </citation>
    <scope>NUCLEOTIDE SEQUENCE [LARGE SCALE GENOMIC DNA]</scope>
</reference>
<dbReference type="Proteomes" id="UP001604336">
    <property type="component" value="Unassembled WGS sequence"/>
</dbReference>